<dbReference type="Proteomes" id="UP001331761">
    <property type="component" value="Unassembled WGS sequence"/>
</dbReference>
<dbReference type="Gene3D" id="1.25.40.20">
    <property type="entry name" value="Ankyrin repeat-containing domain"/>
    <property type="match status" value="2"/>
</dbReference>
<dbReference type="SMART" id="SM00248">
    <property type="entry name" value="ANK"/>
    <property type="match status" value="3"/>
</dbReference>
<evidence type="ECO:0000313" key="4">
    <source>
        <dbReference type="EMBL" id="KAK5967285.1"/>
    </source>
</evidence>
<dbReference type="GO" id="GO:0070531">
    <property type="term" value="C:BRCA1-A complex"/>
    <property type="evidence" value="ECO:0007669"/>
    <property type="project" value="TreeGrafter"/>
</dbReference>
<dbReference type="PANTHER" id="PTHR24171:SF11">
    <property type="entry name" value="26S PROTEASOME NON-ATPASE REGULATORY SUBUNIT 10"/>
    <property type="match status" value="1"/>
</dbReference>
<comment type="caution">
    <text evidence="4">The sequence shown here is derived from an EMBL/GenBank/DDBJ whole genome shotgun (WGS) entry which is preliminary data.</text>
</comment>
<evidence type="ECO:0000313" key="5">
    <source>
        <dbReference type="Proteomes" id="UP001331761"/>
    </source>
</evidence>
<dbReference type="PROSITE" id="PS50297">
    <property type="entry name" value="ANK_REP_REGION"/>
    <property type="match status" value="2"/>
</dbReference>
<keyword evidence="5" id="KW-1185">Reference proteome</keyword>
<protein>
    <submittedName>
        <fullName evidence="4">Ankyrin repeat protein</fullName>
    </submittedName>
</protein>
<organism evidence="4 5">
    <name type="scientific">Trichostrongylus colubriformis</name>
    <name type="common">Black scour worm</name>
    <dbReference type="NCBI Taxonomy" id="6319"/>
    <lineage>
        <taxon>Eukaryota</taxon>
        <taxon>Metazoa</taxon>
        <taxon>Ecdysozoa</taxon>
        <taxon>Nematoda</taxon>
        <taxon>Chromadorea</taxon>
        <taxon>Rhabditida</taxon>
        <taxon>Rhabditina</taxon>
        <taxon>Rhabditomorpha</taxon>
        <taxon>Strongyloidea</taxon>
        <taxon>Trichostrongylidae</taxon>
        <taxon>Trichostrongylus</taxon>
    </lineage>
</organism>
<dbReference type="PRINTS" id="PR01415">
    <property type="entry name" value="ANKYRIN"/>
</dbReference>
<dbReference type="GO" id="GO:0004842">
    <property type="term" value="F:ubiquitin-protein transferase activity"/>
    <property type="evidence" value="ECO:0007669"/>
    <property type="project" value="TreeGrafter"/>
</dbReference>
<feature type="repeat" description="ANK" evidence="3">
    <location>
        <begin position="39"/>
        <end position="71"/>
    </location>
</feature>
<feature type="repeat" description="ANK" evidence="3">
    <location>
        <begin position="3"/>
        <end position="35"/>
    </location>
</feature>
<keyword evidence="2 3" id="KW-0040">ANK repeat</keyword>
<dbReference type="Pfam" id="PF12796">
    <property type="entry name" value="Ank_2"/>
    <property type="match status" value="1"/>
</dbReference>
<evidence type="ECO:0000256" key="3">
    <source>
        <dbReference type="PROSITE-ProRule" id="PRU00023"/>
    </source>
</evidence>
<dbReference type="Pfam" id="PF00023">
    <property type="entry name" value="Ank"/>
    <property type="match status" value="1"/>
</dbReference>
<accession>A0AAN8FDP3</accession>
<sequence>MKGEMTPLHLAAFNASQPVVQTLVEMGADVEAKDSCLHTPLHLAAGSISDNGAFTVEYLVQNQAEVNVADKLGFTPLHTAASKGLDQVVEILVDAGADVDRPDLKGRNALHLAVLTHSEITVKVSLHLSQPC</sequence>
<feature type="repeat" description="ANK" evidence="3">
    <location>
        <begin position="72"/>
        <end position="104"/>
    </location>
</feature>
<dbReference type="SUPFAM" id="SSF48403">
    <property type="entry name" value="Ankyrin repeat"/>
    <property type="match status" value="1"/>
</dbReference>
<dbReference type="PANTHER" id="PTHR24171">
    <property type="entry name" value="ANKYRIN REPEAT DOMAIN-CONTAINING PROTEIN 39-RELATED"/>
    <property type="match status" value="1"/>
</dbReference>
<dbReference type="PROSITE" id="PS50088">
    <property type="entry name" value="ANK_REPEAT"/>
    <property type="match status" value="3"/>
</dbReference>
<dbReference type="EMBL" id="WIXE01022662">
    <property type="protein sequence ID" value="KAK5967285.1"/>
    <property type="molecule type" value="Genomic_DNA"/>
</dbReference>
<proteinExistence type="predicted"/>
<gene>
    <name evidence="4" type="ORF">GCK32_019231</name>
</gene>
<evidence type="ECO:0000256" key="1">
    <source>
        <dbReference type="ARBA" id="ARBA00022737"/>
    </source>
</evidence>
<dbReference type="GO" id="GO:0031436">
    <property type="term" value="C:BRCA1-BARD1 complex"/>
    <property type="evidence" value="ECO:0007669"/>
    <property type="project" value="TreeGrafter"/>
</dbReference>
<evidence type="ECO:0000256" key="2">
    <source>
        <dbReference type="ARBA" id="ARBA00023043"/>
    </source>
</evidence>
<dbReference type="InterPro" id="IPR036770">
    <property type="entry name" value="Ankyrin_rpt-contain_sf"/>
</dbReference>
<keyword evidence="1" id="KW-0677">Repeat</keyword>
<dbReference type="AlphaFoldDB" id="A0AAN8FDP3"/>
<dbReference type="InterPro" id="IPR002110">
    <property type="entry name" value="Ankyrin_rpt"/>
</dbReference>
<reference evidence="4 5" key="1">
    <citation type="submission" date="2019-10" db="EMBL/GenBank/DDBJ databases">
        <title>Assembly and Annotation for the nematode Trichostrongylus colubriformis.</title>
        <authorList>
            <person name="Martin J."/>
        </authorList>
    </citation>
    <scope>NUCLEOTIDE SEQUENCE [LARGE SCALE GENOMIC DNA]</scope>
    <source>
        <strain evidence="4">G859</strain>
        <tissue evidence="4">Whole worm</tissue>
    </source>
</reference>
<name>A0AAN8FDP3_TRICO</name>
<dbReference type="GO" id="GO:0085020">
    <property type="term" value="P:protein K6-linked ubiquitination"/>
    <property type="evidence" value="ECO:0007669"/>
    <property type="project" value="TreeGrafter"/>
</dbReference>